<dbReference type="Gene3D" id="1.25.40.390">
    <property type="match status" value="1"/>
</dbReference>
<dbReference type="Gene3D" id="1.25.40.900">
    <property type="match status" value="1"/>
</dbReference>
<evidence type="ECO:0000256" key="4">
    <source>
        <dbReference type="ARBA" id="ARBA00023136"/>
    </source>
</evidence>
<dbReference type="EMBL" id="QSGO01000002">
    <property type="protein sequence ID" value="RHB37512.1"/>
    <property type="molecule type" value="Genomic_DNA"/>
</dbReference>
<dbReference type="SUPFAM" id="SSF48452">
    <property type="entry name" value="TPR-like"/>
    <property type="match status" value="1"/>
</dbReference>
<proteinExistence type="inferred from homology"/>
<evidence type="ECO:0000256" key="3">
    <source>
        <dbReference type="ARBA" id="ARBA00022729"/>
    </source>
</evidence>
<name>A0A413VVC0_9BACE</name>
<evidence type="ECO:0000256" key="5">
    <source>
        <dbReference type="ARBA" id="ARBA00023237"/>
    </source>
</evidence>
<feature type="domain" description="RagB/SusD" evidence="6">
    <location>
        <begin position="352"/>
        <end position="480"/>
    </location>
</feature>
<dbReference type="Gene3D" id="2.20.20.130">
    <property type="match status" value="1"/>
</dbReference>
<protein>
    <submittedName>
        <fullName evidence="8">RagB/SusD family nutrient uptake outer membrane protein</fullName>
    </submittedName>
</protein>
<dbReference type="AlphaFoldDB" id="A0A413VVC0"/>
<evidence type="ECO:0000313" key="8">
    <source>
        <dbReference type="EMBL" id="RHB37512.1"/>
    </source>
</evidence>
<evidence type="ECO:0000259" key="7">
    <source>
        <dbReference type="Pfam" id="PF14322"/>
    </source>
</evidence>
<keyword evidence="5" id="KW-0998">Cell outer membrane</keyword>
<dbReference type="GO" id="GO:0009279">
    <property type="term" value="C:cell outer membrane"/>
    <property type="evidence" value="ECO:0007669"/>
    <property type="project" value="UniProtKB-SubCell"/>
</dbReference>
<dbReference type="InterPro" id="IPR033985">
    <property type="entry name" value="SusD-like_N"/>
</dbReference>
<evidence type="ECO:0000259" key="6">
    <source>
        <dbReference type="Pfam" id="PF07980"/>
    </source>
</evidence>
<evidence type="ECO:0000313" key="9">
    <source>
        <dbReference type="Proteomes" id="UP000284379"/>
    </source>
</evidence>
<accession>A0A413VVC0</accession>
<dbReference type="Pfam" id="PF14322">
    <property type="entry name" value="SusD-like_3"/>
    <property type="match status" value="1"/>
</dbReference>
<keyword evidence="3" id="KW-0732">Signal</keyword>
<dbReference type="InterPro" id="IPR011990">
    <property type="entry name" value="TPR-like_helical_dom_sf"/>
</dbReference>
<dbReference type="InterPro" id="IPR012944">
    <property type="entry name" value="SusD_RagB_dom"/>
</dbReference>
<comment type="caution">
    <text evidence="8">The sequence shown here is derived from an EMBL/GenBank/DDBJ whole genome shotgun (WGS) entry which is preliminary data.</text>
</comment>
<dbReference type="GeneID" id="69500665"/>
<comment type="subcellular location">
    <subcellularLocation>
        <location evidence="1">Cell outer membrane</location>
    </subcellularLocation>
</comment>
<gene>
    <name evidence="8" type="ORF">DW888_02735</name>
</gene>
<comment type="similarity">
    <text evidence="2">Belongs to the SusD family.</text>
</comment>
<evidence type="ECO:0000256" key="2">
    <source>
        <dbReference type="ARBA" id="ARBA00006275"/>
    </source>
</evidence>
<dbReference type="RefSeq" id="WP_025867986.1">
    <property type="nucleotide sequence ID" value="NZ_CABJFV010000002.1"/>
</dbReference>
<evidence type="ECO:0000256" key="1">
    <source>
        <dbReference type="ARBA" id="ARBA00004442"/>
    </source>
</evidence>
<organism evidence="8 9">
    <name type="scientific">Bacteroides nordii</name>
    <dbReference type="NCBI Taxonomy" id="291645"/>
    <lineage>
        <taxon>Bacteria</taxon>
        <taxon>Pseudomonadati</taxon>
        <taxon>Bacteroidota</taxon>
        <taxon>Bacteroidia</taxon>
        <taxon>Bacteroidales</taxon>
        <taxon>Bacteroidaceae</taxon>
        <taxon>Bacteroides</taxon>
    </lineage>
</organism>
<keyword evidence="4" id="KW-0472">Membrane</keyword>
<dbReference type="Proteomes" id="UP000284379">
    <property type="component" value="Unassembled WGS sequence"/>
</dbReference>
<feature type="domain" description="SusD-like N-terminal" evidence="7">
    <location>
        <begin position="86"/>
        <end position="239"/>
    </location>
</feature>
<dbReference type="Pfam" id="PF07980">
    <property type="entry name" value="SusD_RagB"/>
    <property type="match status" value="1"/>
</dbReference>
<sequence length="481" mass="53184">MMKKLNIQSIFTTVIVAISVCLTSCDGYLTTLPSDSLVSDGAITTAEDTKTALNGAYAGLISVSDKDNTSYYYYGVDFIARAEVGGDDTQTNKTSDRTEQYYRYTYRQNNAPDDLWFPPYAVINRVNVLLEAIDKGEVPMSDVVKNSKGEALAIRALAHFNLLITYGAPYLKDNGASLGVPVVKEVLTAAELPARQTVAQGYAAVLEDLTDALSFIDENKNYGHFNRWAVKALLARVNLYKGDYDAAYGYAKDVVENGPYELIKNSDYVDSWKLEETSESIFDLALSSTTYAGGRELWGAVVAPSEYGAVVATKDFLDLLNEDPNDVRLGLLITDKNGTKRTINKYPGRAGSVAVNNVRVIRLSDIYLIGAEAALKKAAPDQTLADDYLYKIQNRANSATVKTTATLDLIMKERRKELVLEGHRLYDVLRQGIEITRKGGNHFLNATDLVTVNWNDYRTIMPIPQAEIDANTNIQQNPEYN</sequence>
<reference evidence="8 9" key="1">
    <citation type="submission" date="2018-08" db="EMBL/GenBank/DDBJ databases">
        <title>A genome reference for cultivated species of the human gut microbiota.</title>
        <authorList>
            <person name="Zou Y."/>
            <person name="Xue W."/>
            <person name="Luo G."/>
        </authorList>
    </citation>
    <scope>NUCLEOTIDE SEQUENCE [LARGE SCALE GENOMIC DNA]</scope>
    <source>
        <strain evidence="8 9">AM40-30BH</strain>
    </source>
</reference>
<dbReference type="CDD" id="cd08977">
    <property type="entry name" value="SusD"/>
    <property type="match status" value="1"/>
</dbReference>